<evidence type="ECO:0000313" key="2">
    <source>
        <dbReference type="Proteomes" id="UP001558613"/>
    </source>
</evidence>
<evidence type="ECO:0000313" key="1">
    <source>
        <dbReference type="EMBL" id="KAL1248101.1"/>
    </source>
</evidence>
<proteinExistence type="predicted"/>
<dbReference type="Proteomes" id="UP001558613">
    <property type="component" value="Unassembled WGS sequence"/>
</dbReference>
<dbReference type="EMBL" id="JAYMGO010000025">
    <property type="protein sequence ID" value="KAL1248101.1"/>
    <property type="molecule type" value="Genomic_DNA"/>
</dbReference>
<organism evidence="1 2">
    <name type="scientific">Cirrhinus molitorella</name>
    <name type="common">mud carp</name>
    <dbReference type="NCBI Taxonomy" id="172907"/>
    <lineage>
        <taxon>Eukaryota</taxon>
        <taxon>Metazoa</taxon>
        <taxon>Chordata</taxon>
        <taxon>Craniata</taxon>
        <taxon>Vertebrata</taxon>
        <taxon>Euteleostomi</taxon>
        <taxon>Actinopterygii</taxon>
        <taxon>Neopterygii</taxon>
        <taxon>Teleostei</taxon>
        <taxon>Ostariophysi</taxon>
        <taxon>Cypriniformes</taxon>
        <taxon>Cyprinidae</taxon>
        <taxon>Labeoninae</taxon>
        <taxon>Labeonini</taxon>
        <taxon>Cirrhinus</taxon>
    </lineage>
</organism>
<accession>A0ABR3L7M3</accession>
<keyword evidence="2" id="KW-1185">Reference proteome</keyword>
<name>A0ABR3L7M3_9TELE</name>
<gene>
    <name evidence="1" type="ORF">QQF64_023477</name>
</gene>
<protein>
    <submittedName>
        <fullName evidence="1">Uncharacterized protein</fullName>
    </submittedName>
</protein>
<comment type="caution">
    <text evidence="1">The sequence shown here is derived from an EMBL/GenBank/DDBJ whole genome shotgun (WGS) entry which is preliminary data.</text>
</comment>
<reference evidence="1 2" key="1">
    <citation type="submission" date="2023-09" db="EMBL/GenBank/DDBJ databases">
        <authorList>
            <person name="Wang M."/>
        </authorList>
    </citation>
    <scope>NUCLEOTIDE SEQUENCE [LARGE SCALE GENOMIC DNA]</scope>
    <source>
        <strain evidence="1">GT-2023</strain>
        <tissue evidence="1">Liver</tissue>
    </source>
</reference>
<sequence length="106" mass="12327">MKAGVYLLCACTSLPPDPDSTCLSSRGRTRWRTRRPACPMCFNGGSLAFRTLFLDSDQEMQVWDRCRTDRKQRTGQGQVSREQRNIKQVDWRTGPNVFNRWTLELL</sequence>